<keyword evidence="2" id="KW-0812">Transmembrane</keyword>
<evidence type="ECO:0000256" key="2">
    <source>
        <dbReference type="SAM" id="Phobius"/>
    </source>
</evidence>
<keyword evidence="4" id="KW-1185">Reference proteome</keyword>
<reference evidence="3 4" key="1">
    <citation type="journal article" date="2017" name="BMC Genomics">
        <title>Whole-genome assembly of Babesia ovata and comparative genomics between closely related pathogens.</title>
        <authorList>
            <person name="Yamagishi J."/>
            <person name="Asada M."/>
            <person name="Hakimi H."/>
            <person name="Tanaka T.Q."/>
            <person name="Sugimoto C."/>
            <person name="Kawazu S."/>
        </authorList>
    </citation>
    <scope>NUCLEOTIDE SEQUENCE [LARGE SCALE GENOMIC DNA]</scope>
    <source>
        <strain evidence="3 4">Miyake</strain>
    </source>
</reference>
<evidence type="ECO:0000313" key="4">
    <source>
        <dbReference type="Proteomes" id="UP000236319"/>
    </source>
</evidence>
<dbReference type="EMBL" id="BDSA01000003">
    <property type="protein sequence ID" value="GBE61984.1"/>
    <property type="molecule type" value="Genomic_DNA"/>
</dbReference>
<proteinExistence type="predicted"/>
<dbReference type="GeneID" id="39875754"/>
<accession>A0A2H6KG75</accession>
<dbReference type="Proteomes" id="UP000236319">
    <property type="component" value="Unassembled WGS sequence"/>
</dbReference>
<keyword evidence="2" id="KW-1133">Transmembrane helix</keyword>
<sequence>MDHPQPQKKPSRVTSPAFKSPKTPPTADVKIPSIEISPDSRIMTESMLDVMGSPTTATNTAHPLPPLSALNLPWQRDDTVSKLPLAVTLKDHDIADLTHVASEVIKIPIAQLTGDSNLAVSVKQELTGQPVADTMLLNPAHPPIELEIEKRHKTEIAFDAQIEAPPTATQGFTKPPSRTTVPPMEWIEPAISMMSLPGKAADAFTVSVDEHDNVINPGAAEFLKKFDLNTTPDVYQCQNPWYVPDSSTTTVTPPLSPPPDTDHLPPPDTVREMLHWMVGLNQYGYVAIIKKHIEDLLRELNEDASQLSDALEVTGDPTQLTASHISNTLTQACLYSASVLHRIRYKDISTAVSTLDFSSEYSKLYYSIDPACLLCQLRAYAYAYACYHQLTFLKSQCSRKASDGGWQHCQYGVNVSSPKSPLQAFLTDAPDSKFDTHPFDPCNICLKSRVMMGFTKDDLPTPNETGSHIHTILTPSCGGDDPLLTLSSYLNCLTRRTPRTTGEIVSFFHNFGNSLYLPSSQMSPLGSALSKPHDDCPDWDILGDADFNAVKGVRGSATPNSIHRDNDHPNTLSTLLGCGIDDSKCSQLMKPITYRAYAVYSPSFAHHYLSWAVYLADRLWDSLLKLHYDLENLQCHDSKSKPLHQCTKALPLLYSHGITPPDGTVQSSLTCSAAVTKLGDVVAGKPIASLMTAMDTFLYGIRAPFLYTITALWLIATLYILHSLLYRMDVLRIRSHLLTTRASHLIDVKALLSTSRRMLSLYKDVDYFDDDFHS</sequence>
<protein>
    <submittedName>
        <fullName evidence="3">Ribosome binding protein</fullName>
    </submittedName>
</protein>
<dbReference type="AlphaFoldDB" id="A0A2H6KG75"/>
<gene>
    <name evidence="3" type="ORF">BOVATA_034770</name>
</gene>
<feature type="transmembrane region" description="Helical" evidence="2">
    <location>
        <begin position="705"/>
        <end position="726"/>
    </location>
</feature>
<evidence type="ECO:0000256" key="1">
    <source>
        <dbReference type="SAM" id="MobiDB-lite"/>
    </source>
</evidence>
<dbReference type="VEuPathDB" id="PiroplasmaDB:BOVATA_034770"/>
<evidence type="ECO:0000313" key="3">
    <source>
        <dbReference type="EMBL" id="GBE61984.1"/>
    </source>
</evidence>
<organism evidence="3 4">
    <name type="scientific">Babesia ovata</name>
    <dbReference type="NCBI Taxonomy" id="189622"/>
    <lineage>
        <taxon>Eukaryota</taxon>
        <taxon>Sar</taxon>
        <taxon>Alveolata</taxon>
        <taxon>Apicomplexa</taxon>
        <taxon>Aconoidasida</taxon>
        <taxon>Piroplasmida</taxon>
        <taxon>Babesiidae</taxon>
        <taxon>Babesia</taxon>
    </lineage>
</organism>
<name>A0A2H6KG75_9APIC</name>
<dbReference type="RefSeq" id="XP_028868227.1">
    <property type="nucleotide sequence ID" value="XM_029012394.1"/>
</dbReference>
<keyword evidence="2" id="KW-0472">Membrane</keyword>
<comment type="caution">
    <text evidence="3">The sequence shown here is derived from an EMBL/GenBank/DDBJ whole genome shotgun (WGS) entry which is preliminary data.</text>
</comment>
<feature type="region of interest" description="Disordered" evidence="1">
    <location>
        <begin position="1"/>
        <end position="31"/>
    </location>
</feature>